<proteinExistence type="inferred from homology"/>
<dbReference type="InterPro" id="IPR036188">
    <property type="entry name" value="FAD/NAD-bd_sf"/>
</dbReference>
<dbReference type="Pfam" id="PF07976">
    <property type="entry name" value="Phe_hydrox_dim"/>
    <property type="match status" value="2"/>
</dbReference>
<keyword evidence="4" id="KW-0560">Oxidoreductase</keyword>
<comment type="similarity">
    <text evidence="1">Belongs to the PheA/TfdB FAD monooxygenase family.</text>
</comment>
<dbReference type="SUPFAM" id="SSF54373">
    <property type="entry name" value="FAD-linked reductases, C-terminal domain"/>
    <property type="match status" value="1"/>
</dbReference>
<feature type="domain" description="FAD-binding" evidence="6">
    <location>
        <begin position="307"/>
        <end position="558"/>
    </location>
</feature>
<dbReference type="GO" id="GO:0071949">
    <property type="term" value="F:FAD binding"/>
    <property type="evidence" value="ECO:0007669"/>
    <property type="project" value="InterPro"/>
</dbReference>
<dbReference type="PANTHER" id="PTHR43004:SF10">
    <property type="entry name" value="2-MONOOXYGENASE, PUTATIVE (AFU_ORTHOLOGUE AFUA_6G11480)-RELATED"/>
    <property type="match status" value="1"/>
</dbReference>
<evidence type="ECO:0000313" key="9">
    <source>
        <dbReference type="Proteomes" id="UP000566819"/>
    </source>
</evidence>
<keyword evidence="3" id="KW-0274">FAD</keyword>
<dbReference type="SUPFAM" id="SSF52833">
    <property type="entry name" value="Thioredoxin-like"/>
    <property type="match status" value="1"/>
</dbReference>
<dbReference type="Gene3D" id="3.40.30.20">
    <property type="match status" value="2"/>
</dbReference>
<dbReference type="CDD" id="cd02979">
    <property type="entry name" value="PHOX_C"/>
    <property type="match status" value="1"/>
</dbReference>
<reference evidence="8 9" key="1">
    <citation type="submission" date="2020-03" db="EMBL/GenBank/DDBJ databases">
        <title>Draft Genome Sequence of Cudoniella acicularis.</title>
        <authorList>
            <person name="Buettner E."/>
            <person name="Kellner H."/>
        </authorList>
    </citation>
    <scope>NUCLEOTIDE SEQUENCE [LARGE SCALE GENOMIC DNA]</scope>
    <source>
        <strain evidence="8 9">DSM 108380</strain>
    </source>
</reference>
<dbReference type="Gene3D" id="3.50.50.60">
    <property type="entry name" value="FAD/NAD(P)-binding domain"/>
    <property type="match status" value="1"/>
</dbReference>
<dbReference type="EMBL" id="JAAMPI010001014">
    <property type="protein sequence ID" value="KAF4627178.1"/>
    <property type="molecule type" value="Genomic_DNA"/>
</dbReference>
<keyword evidence="2" id="KW-0285">Flavoprotein</keyword>
<dbReference type="PANTHER" id="PTHR43004">
    <property type="entry name" value="TRK SYSTEM POTASSIUM UPTAKE PROTEIN"/>
    <property type="match status" value="1"/>
</dbReference>
<dbReference type="PRINTS" id="PR00420">
    <property type="entry name" value="RNGMNOXGNASE"/>
</dbReference>
<feature type="domain" description="Phenol hydroxylase-like C-terminal dimerisation" evidence="7">
    <location>
        <begin position="683"/>
        <end position="764"/>
    </location>
</feature>
<dbReference type="Gene3D" id="3.30.9.10">
    <property type="entry name" value="D-Amino Acid Oxidase, subunit A, domain 2"/>
    <property type="match status" value="1"/>
</dbReference>
<dbReference type="InterPro" id="IPR050641">
    <property type="entry name" value="RIFMO-like"/>
</dbReference>
<dbReference type="Proteomes" id="UP000566819">
    <property type="component" value="Unassembled WGS sequence"/>
</dbReference>
<evidence type="ECO:0000256" key="4">
    <source>
        <dbReference type="ARBA" id="ARBA00023002"/>
    </source>
</evidence>
<feature type="domain" description="FAD-binding" evidence="6">
    <location>
        <begin position="587"/>
        <end position="645"/>
    </location>
</feature>
<dbReference type="SUPFAM" id="SSF51905">
    <property type="entry name" value="FAD/NAD(P)-binding domain"/>
    <property type="match status" value="1"/>
</dbReference>
<dbReference type="GO" id="GO:0016709">
    <property type="term" value="F:oxidoreductase activity, acting on paired donors, with incorporation or reduction of molecular oxygen, NAD(P)H as one donor, and incorporation of one atom of oxygen"/>
    <property type="evidence" value="ECO:0007669"/>
    <property type="project" value="UniProtKB-ARBA"/>
</dbReference>
<comment type="caution">
    <text evidence="8">The sequence shown here is derived from an EMBL/GenBank/DDBJ whole genome shotgun (WGS) entry which is preliminary data.</text>
</comment>
<dbReference type="InterPro" id="IPR002938">
    <property type="entry name" value="FAD-bd"/>
</dbReference>
<accession>A0A8H4VY94</accession>
<feature type="domain" description="Phenol hydroxylase-like C-terminal dimerisation" evidence="7">
    <location>
        <begin position="765"/>
        <end position="828"/>
    </location>
</feature>
<evidence type="ECO:0000256" key="3">
    <source>
        <dbReference type="ARBA" id="ARBA00022827"/>
    </source>
</evidence>
<evidence type="ECO:0000256" key="1">
    <source>
        <dbReference type="ARBA" id="ARBA00007801"/>
    </source>
</evidence>
<dbReference type="InterPro" id="IPR036249">
    <property type="entry name" value="Thioredoxin-like_sf"/>
</dbReference>
<feature type="region of interest" description="Disordered" evidence="5">
    <location>
        <begin position="1"/>
        <end position="57"/>
    </location>
</feature>
<evidence type="ECO:0000259" key="7">
    <source>
        <dbReference type="Pfam" id="PF07976"/>
    </source>
</evidence>
<dbReference type="AlphaFoldDB" id="A0A8H4VY94"/>
<evidence type="ECO:0000259" key="6">
    <source>
        <dbReference type="Pfam" id="PF01494"/>
    </source>
</evidence>
<dbReference type="InterPro" id="IPR012941">
    <property type="entry name" value="Phe_hydrox_C_dim_dom"/>
</dbReference>
<protein>
    <recommendedName>
        <fullName evidence="10">Phenol 2-monooxygenase</fullName>
    </recommendedName>
</protein>
<dbReference type="OrthoDB" id="1716816at2759"/>
<dbReference type="InterPro" id="IPR038220">
    <property type="entry name" value="PHOX_C_sf"/>
</dbReference>
<evidence type="ECO:0000256" key="5">
    <source>
        <dbReference type="SAM" id="MobiDB-lite"/>
    </source>
</evidence>
<sequence>MATVTTTLHPPTIKFDETTLQEPPRNFRRGSGISSRRSSIASSRSGHSTTEDHAQDWSLTTDEKDTWATRERRRSSVWSKIDTNAPTTHFNNLENDKRRGSVLSIWKSSKDSKGRDILLHDDHEYAVDDTPEETLVMPKSPGKRKGSRADRLSRGSQGSRGQDRRANEGLPRIYWVEESAVKLPALVPEIGKAKEAFTNFNLKLTHPPGALLSNLKRCQKLPNSLICRTSTWYILPNRLRNLNHPLTGVKCTRRRRLQLPCVDAGGYEVTSCLSTLHSIHYTPTLNDRGIISLEFKIQKLESSMETKTEVFICGSGSAGLAAATWLSLHHIPYKIVDLRSGPLERGQADGVQCRTVEIFESFSLFEELLREGYHVLELAFWQEEEDEGGKSKGIMRKRSAPDTVQGLSHCPHVILNQARMNGLLLGKMKECNGDNVEYGHKVVDVAVDEKKAEDPDAYCVTVRTEKDGKVESCKAKYVLISKACDGAHSAVRHSLGFKMIGDTSDSVWGVMDIYPRTNFPDIRKKVVLHSSHGSLMIIPREGGSLARFYIEIPRALTPKMSPFPTYTKPLKKSSCHIKWNSQTHIGGDACHTHSPKAGQGMNVSLQDGYNIGWKLASILTGHASASLLKTYNIEREKVASNLIDFDRTWAKQMSSKGFAHVAKEDFSETFVKAGRFTAGLTSTYDDSVITRKKWSDQGLASNLVVGMRVPSTLVVRFCDAKAMQFVKAFPSDGRWRIAVFAGDVRNESSKEKLKKLGDYLFSKEDLHKIYIDDESYNSGYGDAYQFYGVDAAKGAVVIVRPDQHVALVVDVENHELISDLFSGFAVPQRS</sequence>
<keyword evidence="9" id="KW-1185">Reference proteome</keyword>
<gene>
    <name evidence="8" type="ORF">G7Y89_g10976</name>
</gene>
<organism evidence="8 9">
    <name type="scientific">Cudoniella acicularis</name>
    <dbReference type="NCBI Taxonomy" id="354080"/>
    <lineage>
        <taxon>Eukaryota</taxon>
        <taxon>Fungi</taxon>
        <taxon>Dikarya</taxon>
        <taxon>Ascomycota</taxon>
        <taxon>Pezizomycotina</taxon>
        <taxon>Leotiomycetes</taxon>
        <taxon>Helotiales</taxon>
        <taxon>Tricladiaceae</taxon>
        <taxon>Cudoniella</taxon>
    </lineage>
</organism>
<evidence type="ECO:0000256" key="2">
    <source>
        <dbReference type="ARBA" id="ARBA00022630"/>
    </source>
</evidence>
<evidence type="ECO:0000313" key="8">
    <source>
        <dbReference type="EMBL" id="KAF4627178.1"/>
    </source>
</evidence>
<feature type="region of interest" description="Disordered" evidence="5">
    <location>
        <begin position="129"/>
        <end position="166"/>
    </location>
</feature>
<feature type="compositionally biased region" description="Low complexity" evidence="5">
    <location>
        <begin position="29"/>
        <end position="48"/>
    </location>
</feature>
<name>A0A8H4VY94_9HELO</name>
<evidence type="ECO:0008006" key="10">
    <source>
        <dbReference type="Google" id="ProtNLM"/>
    </source>
</evidence>
<dbReference type="Pfam" id="PF01494">
    <property type="entry name" value="FAD_binding_3"/>
    <property type="match status" value="2"/>
</dbReference>